<evidence type="ECO:0000259" key="9">
    <source>
        <dbReference type="Pfam" id="PF05198"/>
    </source>
</evidence>
<dbReference type="InterPro" id="IPR019813">
    <property type="entry name" value="Translation_initiation_fac3_CS"/>
</dbReference>
<dbReference type="PANTHER" id="PTHR10938">
    <property type="entry name" value="TRANSLATION INITIATION FACTOR IF-3"/>
    <property type="match status" value="1"/>
</dbReference>
<dbReference type="PROSITE" id="PS00938">
    <property type="entry name" value="IF3"/>
    <property type="match status" value="1"/>
</dbReference>
<dbReference type="InterPro" id="IPR019815">
    <property type="entry name" value="Translation_initiation_fac_3_C"/>
</dbReference>
<comment type="subcellular location">
    <subcellularLocation>
        <location evidence="4 6">Cytoplasm</location>
    </subcellularLocation>
</comment>
<feature type="compositionally biased region" description="Low complexity" evidence="7">
    <location>
        <begin position="186"/>
        <end position="202"/>
    </location>
</feature>
<dbReference type="GO" id="GO:0005829">
    <property type="term" value="C:cytosol"/>
    <property type="evidence" value="ECO:0007669"/>
    <property type="project" value="TreeGrafter"/>
</dbReference>
<evidence type="ECO:0000313" key="11">
    <source>
        <dbReference type="Proteomes" id="UP000178735"/>
    </source>
</evidence>
<evidence type="ECO:0000259" key="8">
    <source>
        <dbReference type="Pfam" id="PF00707"/>
    </source>
</evidence>
<dbReference type="InterPro" id="IPR001288">
    <property type="entry name" value="Translation_initiation_fac_3"/>
</dbReference>
<feature type="domain" description="Translation initiation factor 3 C-terminal" evidence="8">
    <location>
        <begin position="81"/>
        <end position="165"/>
    </location>
</feature>
<evidence type="ECO:0000256" key="2">
    <source>
        <dbReference type="ARBA" id="ARBA00022540"/>
    </source>
</evidence>
<evidence type="ECO:0000256" key="6">
    <source>
        <dbReference type="RuleBase" id="RU000646"/>
    </source>
</evidence>
<dbReference type="NCBIfam" id="TIGR00168">
    <property type="entry name" value="infC"/>
    <property type="match status" value="1"/>
</dbReference>
<dbReference type="Gene3D" id="3.30.110.10">
    <property type="entry name" value="Translation initiation factor 3 (IF-3), C-terminal domain"/>
    <property type="match status" value="1"/>
</dbReference>
<dbReference type="STRING" id="1817813.A2008_06350"/>
<sequence>MPRVNEKIRVREVRLIDHEGKQLGVRPIDEAMGLARSVGMDLVEVSPSATPPVCKVMDFGKYKYELNKKSKENKKKQRTVVTKEIKLRPKIDDHDFDTKAKHAKEFLEEGHRVKAIVMFKGREVVYQDFGKKLLEKLAQAITECSTVEKSCISEGRNLVSIFAPKAVVLPKPEAKKPDKPGEADEAPAAEAAVVTEPAAVKE</sequence>
<comment type="similarity">
    <text evidence="1 4 6">Belongs to the IF-3 family.</text>
</comment>
<proteinExistence type="inferred from homology"/>
<dbReference type="PANTHER" id="PTHR10938:SF0">
    <property type="entry name" value="TRANSLATION INITIATION FACTOR IF-3, MITOCHONDRIAL"/>
    <property type="match status" value="1"/>
</dbReference>
<dbReference type="FunFam" id="3.10.20.80:FF:000001">
    <property type="entry name" value="Translation initiation factor IF-3"/>
    <property type="match status" value="1"/>
</dbReference>
<evidence type="ECO:0000313" key="10">
    <source>
        <dbReference type="EMBL" id="OGM05140.1"/>
    </source>
</evidence>
<dbReference type="Pfam" id="PF05198">
    <property type="entry name" value="IF3_N"/>
    <property type="match status" value="1"/>
</dbReference>
<comment type="caution">
    <text evidence="10">The sequence shown here is derived from an EMBL/GenBank/DDBJ whole genome shotgun (WGS) entry which is preliminary data.</text>
</comment>
<evidence type="ECO:0000256" key="7">
    <source>
        <dbReference type="SAM" id="MobiDB-lite"/>
    </source>
</evidence>
<dbReference type="GO" id="GO:0032790">
    <property type="term" value="P:ribosome disassembly"/>
    <property type="evidence" value="ECO:0007669"/>
    <property type="project" value="TreeGrafter"/>
</dbReference>
<dbReference type="SUPFAM" id="SSF54364">
    <property type="entry name" value="Translation initiation factor IF3, N-terminal domain"/>
    <property type="match status" value="1"/>
</dbReference>
<reference evidence="10 11" key="1">
    <citation type="journal article" date="2016" name="Nat. Commun.">
        <title>Thousands of microbial genomes shed light on interconnected biogeochemical processes in an aquifer system.</title>
        <authorList>
            <person name="Anantharaman K."/>
            <person name="Brown C.T."/>
            <person name="Hug L.A."/>
            <person name="Sharon I."/>
            <person name="Castelle C.J."/>
            <person name="Probst A.J."/>
            <person name="Thomas B.C."/>
            <person name="Singh A."/>
            <person name="Wilkins M.J."/>
            <person name="Karaoz U."/>
            <person name="Brodie E.L."/>
            <person name="Williams K.H."/>
            <person name="Hubbard S.S."/>
            <person name="Banfield J.F."/>
        </authorList>
    </citation>
    <scope>NUCLEOTIDE SEQUENCE [LARGE SCALE GENOMIC DNA]</scope>
</reference>
<gene>
    <name evidence="4" type="primary">infC</name>
    <name evidence="10" type="ORF">A2008_06350</name>
</gene>
<dbReference type="Gene3D" id="3.10.20.80">
    <property type="entry name" value="Translation initiation factor 3 (IF-3), N-terminal domain"/>
    <property type="match status" value="1"/>
</dbReference>
<comment type="function">
    <text evidence="4 6">IF-3 binds to the 30S ribosomal subunit and shifts the equilibrium between 70S ribosomes and their 50S and 30S subunits in favor of the free subunits, thus enhancing the availability of 30S subunits on which protein synthesis initiation begins.</text>
</comment>
<dbReference type="Proteomes" id="UP000178735">
    <property type="component" value="Unassembled WGS sequence"/>
</dbReference>
<keyword evidence="2 4" id="KW-0396">Initiation factor</keyword>
<dbReference type="AlphaFoldDB" id="A0A1F7WQS2"/>
<dbReference type="SUPFAM" id="SSF55200">
    <property type="entry name" value="Translation initiation factor IF3, C-terminal domain"/>
    <property type="match status" value="1"/>
</dbReference>
<evidence type="ECO:0000256" key="3">
    <source>
        <dbReference type="ARBA" id="ARBA00022917"/>
    </source>
</evidence>
<protein>
    <recommendedName>
        <fullName evidence="4 5">Translation initiation factor IF-3</fullName>
    </recommendedName>
</protein>
<dbReference type="HAMAP" id="MF_00080">
    <property type="entry name" value="IF_3"/>
    <property type="match status" value="1"/>
</dbReference>
<name>A0A1F7WQS2_9BACT</name>
<dbReference type="GO" id="GO:0016020">
    <property type="term" value="C:membrane"/>
    <property type="evidence" value="ECO:0007669"/>
    <property type="project" value="TreeGrafter"/>
</dbReference>
<feature type="compositionally biased region" description="Basic and acidic residues" evidence="7">
    <location>
        <begin position="172"/>
        <end position="182"/>
    </location>
</feature>
<evidence type="ECO:0000256" key="4">
    <source>
        <dbReference type="HAMAP-Rule" id="MF_00080"/>
    </source>
</evidence>
<feature type="region of interest" description="Disordered" evidence="7">
    <location>
        <begin position="171"/>
        <end position="202"/>
    </location>
</feature>
<comment type="subunit">
    <text evidence="4 6">Monomer.</text>
</comment>
<dbReference type="InterPro" id="IPR036788">
    <property type="entry name" value="T_IF-3_C_sf"/>
</dbReference>
<accession>A0A1F7WQS2</accession>
<dbReference type="Pfam" id="PF00707">
    <property type="entry name" value="IF3_C"/>
    <property type="match status" value="1"/>
</dbReference>
<dbReference type="InterPro" id="IPR036787">
    <property type="entry name" value="T_IF-3_N_sf"/>
</dbReference>
<dbReference type="EMBL" id="MGFH01000123">
    <property type="protein sequence ID" value="OGM05140.1"/>
    <property type="molecule type" value="Genomic_DNA"/>
</dbReference>
<feature type="domain" description="Translation initiation factor 3 N-terminal" evidence="9">
    <location>
        <begin position="4"/>
        <end position="73"/>
    </location>
</feature>
<dbReference type="InterPro" id="IPR019814">
    <property type="entry name" value="Translation_initiation_fac_3_N"/>
</dbReference>
<organism evidence="10 11">
    <name type="scientific">Candidatus Wallbacteria bacterium GWC2_49_35</name>
    <dbReference type="NCBI Taxonomy" id="1817813"/>
    <lineage>
        <taxon>Bacteria</taxon>
        <taxon>Candidatus Walliibacteriota</taxon>
    </lineage>
</organism>
<keyword evidence="4" id="KW-0963">Cytoplasm</keyword>
<dbReference type="FunFam" id="3.30.110.10:FF:000001">
    <property type="entry name" value="Translation initiation factor IF-3"/>
    <property type="match status" value="1"/>
</dbReference>
<keyword evidence="3 4" id="KW-0648">Protein biosynthesis</keyword>
<dbReference type="GO" id="GO:0003743">
    <property type="term" value="F:translation initiation factor activity"/>
    <property type="evidence" value="ECO:0007669"/>
    <property type="project" value="UniProtKB-UniRule"/>
</dbReference>
<evidence type="ECO:0000256" key="1">
    <source>
        <dbReference type="ARBA" id="ARBA00005439"/>
    </source>
</evidence>
<dbReference type="GO" id="GO:0043022">
    <property type="term" value="F:ribosome binding"/>
    <property type="evidence" value="ECO:0007669"/>
    <property type="project" value="UniProtKB-ARBA"/>
</dbReference>
<evidence type="ECO:0000256" key="5">
    <source>
        <dbReference type="NCBIfam" id="TIGR00168"/>
    </source>
</evidence>